<sequence>MAVDFFLDPFRLWRLLYLFMKSLEKDLKTITAWKEEKPSPAKPGKK</sequence>
<evidence type="ECO:0000313" key="2">
    <source>
        <dbReference type="Proteomes" id="UP000070422"/>
    </source>
</evidence>
<protein>
    <submittedName>
        <fullName evidence="1">Uncharacterized protein</fullName>
    </submittedName>
</protein>
<accession>A0A133XT50</accession>
<gene>
    <name evidence="1" type="ORF">HMPREF3187_01501</name>
</gene>
<evidence type="ECO:0000313" key="1">
    <source>
        <dbReference type="EMBL" id="KXB34108.1"/>
    </source>
</evidence>
<proteinExistence type="predicted"/>
<dbReference type="PATRIC" id="fig|87541.4.peg.1488"/>
<dbReference type="EMBL" id="LSCQ01000084">
    <property type="protein sequence ID" value="KXB34108.1"/>
    <property type="molecule type" value="Genomic_DNA"/>
</dbReference>
<name>A0A133XT50_9LACT</name>
<dbReference type="AlphaFoldDB" id="A0A133XT50"/>
<dbReference type="Proteomes" id="UP000070422">
    <property type="component" value="Unassembled WGS sequence"/>
</dbReference>
<comment type="caution">
    <text evidence="1">The sequence shown here is derived from an EMBL/GenBank/DDBJ whole genome shotgun (WGS) entry which is preliminary data.</text>
</comment>
<reference evidence="1 2" key="1">
    <citation type="submission" date="2016-01" db="EMBL/GenBank/DDBJ databases">
        <authorList>
            <person name="Oliw E.H."/>
        </authorList>
    </citation>
    <scope>NUCLEOTIDE SEQUENCE [LARGE SCALE GENOMIC DNA]</scope>
    <source>
        <strain evidence="1 2">KA00635</strain>
    </source>
</reference>
<organism evidence="1 2">
    <name type="scientific">Aerococcus christensenii</name>
    <dbReference type="NCBI Taxonomy" id="87541"/>
    <lineage>
        <taxon>Bacteria</taxon>
        <taxon>Bacillati</taxon>
        <taxon>Bacillota</taxon>
        <taxon>Bacilli</taxon>
        <taxon>Lactobacillales</taxon>
        <taxon>Aerococcaceae</taxon>
        <taxon>Aerococcus</taxon>
    </lineage>
</organism>